<feature type="non-terminal residue" evidence="1">
    <location>
        <position position="1"/>
    </location>
</feature>
<dbReference type="AlphaFoldDB" id="A0A9N9IM09"/>
<protein>
    <submittedName>
        <fullName evidence="1">13607_t:CDS:1</fullName>
    </submittedName>
</protein>
<gene>
    <name evidence="1" type="ORF">AMORRO_LOCUS14630</name>
</gene>
<dbReference type="EMBL" id="CAJVPV010029936">
    <property type="protein sequence ID" value="CAG8739724.1"/>
    <property type="molecule type" value="Genomic_DNA"/>
</dbReference>
<accession>A0A9N9IM09</accession>
<dbReference type="OrthoDB" id="2444286at2759"/>
<name>A0A9N9IM09_9GLOM</name>
<feature type="non-terminal residue" evidence="1">
    <location>
        <position position="254"/>
    </location>
</feature>
<proteinExistence type="predicted"/>
<keyword evidence="2" id="KW-1185">Reference proteome</keyword>
<sequence length="254" mass="28923">INAYDALGNTKTSLDPFTIKDAIDITAEAWNNITKKVIKNCWKATGILPYFSSENIPISFQEINTRESIPTITSTISSRESTPTINQENLLTVTSHTTNQEGSITTYHKSSTTTNLKNYTTTVQNDSITINQYGIVTTIQNNTITTLNEDENEIQVARQEFLIEQQKELEKIQGLINQLDYTNPISADEYINEDKRISIEEFLDDEMINQVIKEISPSIEYQNIRTHEKPEETSLIQSIPMQIEEEIQIPSIDK</sequence>
<comment type="caution">
    <text evidence="1">The sequence shown here is derived from an EMBL/GenBank/DDBJ whole genome shotgun (WGS) entry which is preliminary data.</text>
</comment>
<organism evidence="1 2">
    <name type="scientific">Acaulospora morrowiae</name>
    <dbReference type="NCBI Taxonomy" id="94023"/>
    <lineage>
        <taxon>Eukaryota</taxon>
        <taxon>Fungi</taxon>
        <taxon>Fungi incertae sedis</taxon>
        <taxon>Mucoromycota</taxon>
        <taxon>Glomeromycotina</taxon>
        <taxon>Glomeromycetes</taxon>
        <taxon>Diversisporales</taxon>
        <taxon>Acaulosporaceae</taxon>
        <taxon>Acaulospora</taxon>
    </lineage>
</organism>
<evidence type="ECO:0000313" key="1">
    <source>
        <dbReference type="EMBL" id="CAG8739724.1"/>
    </source>
</evidence>
<reference evidence="1" key="1">
    <citation type="submission" date="2021-06" db="EMBL/GenBank/DDBJ databases">
        <authorList>
            <person name="Kallberg Y."/>
            <person name="Tangrot J."/>
            <person name="Rosling A."/>
        </authorList>
    </citation>
    <scope>NUCLEOTIDE SEQUENCE</scope>
    <source>
        <strain evidence="1">CL551</strain>
    </source>
</reference>
<dbReference type="Proteomes" id="UP000789342">
    <property type="component" value="Unassembled WGS sequence"/>
</dbReference>
<evidence type="ECO:0000313" key="2">
    <source>
        <dbReference type="Proteomes" id="UP000789342"/>
    </source>
</evidence>